<feature type="chain" id="PRO_5043122820" evidence="1">
    <location>
        <begin position="24"/>
        <end position="139"/>
    </location>
</feature>
<sequence>MLSFIYVVLLIVIVDVQLLDAEAHTFISGVVNGELYEDVLVNEDSQKNSENGQRVRRQHHFCNKAKRSIPRVEGTAELRSNRVPRYNFPSQAESSIFLMIFCQPAEPKKPQCYKNADGRNKYFSLVGKFKKELFILQRL</sequence>
<proteinExistence type="predicted"/>
<dbReference type="EMBL" id="UXUI01009186">
    <property type="protein sequence ID" value="VDD93215.1"/>
    <property type="molecule type" value="Genomic_DNA"/>
</dbReference>
<protein>
    <submittedName>
        <fullName evidence="4">Secreted protein</fullName>
    </submittedName>
</protein>
<evidence type="ECO:0000313" key="3">
    <source>
        <dbReference type="Proteomes" id="UP000274131"/>
    </source>
</evidence>
<feature type="signal peptide" evidence="1">
    <location>
        <begin position="1"/>
        <end position="23"/>
    </location>
</feature>
<keyword evidence="1" id="KW-0732">Signal</keyword>
<reference evidence="4" key="1">
    <citation type="submission" date="2017-02" db="UniProtKB">
        <authorList>
            <consortium name="WormBaseParasite"/>
        </authorList>
    </citation>
    <scope>IDENTIFICATION</scope>
</reference>
<evidence type="ECO:0000313" key="2">
    <source>
        <dbReference type="EMBL" id="VDD93215.1"/>
    </source>
</evidence>
<organism evidence="4">
    <name type="scientific">Enterobius vermicularis</name>
    <name type="common">Human pinworm</name>
    <dbReference type="NCBI Taxonomy" id="51028"/>
    <lineage>
        <taxon>Eukaryota</taxon>
        <taxon>Metazoa</taxon>
        <taxon>Ecdysozoa</taxon>
        <taxon>Nematoda</taxon>
        <taxon>Chromadorea</taxon>
        <taxon>Rhabditida</taxon>
        <taxon>Spirurina</taxon>
        <taxon>Oxyuridomorpha</taxon>
        <taxon>Oxyuroidea</taxon>
        <taxon>Oxyuridae</taxon>
        <taxon>Enterobius</taxon>
    </lineage>
</organism>
<dbReference type="WBParaSite" id="EVEC_0000848201-mRNA-1">
    <property type="protein sequence ID" value="EVEC_0000848201-mRNA-1"/>
    <property type="gene ID" value="EVEC_0000848201"/>
</dbReference>
<evidence type="ECO:0000256" key="1">
    <source>
        <dbReference type="SAM" id="SignalP"/>
    </source>
</evidence>
<gene>
    <name evidence="2" type="ORF">EVEC_LOCUS7966</name>
</gene>
<dbReference type="AlphaFoldDB" id="A0A0N4VD16"/>
<reference evidence="2 3" key="2">
    <citation type="submission" date="2018-10" db="EMBL/GenBank/DDBJ databases">
        <authorList>
            <consortium name="Pathogen Informatics"/>
        </authorList>
    </citation>
    <scope>NUCLEOTIDE SEQUENCE [LARGE SCALE GENOMIC DNA]</scope>
</reference>
<keyword evidence="3" id="KW-1185">Reference proteome</keyword>
<dbReference type="Proteomes" id="UP000274131">
    <property type="component" value="Unassembled WGS sequence"/>
</dbReference>
<accession>A0A0N4VD16</accession>
<name>A0A0N4VD16_ENTVE</name>
<evidence type="ECO:0000313" key="4">
    <source>
        <dbReference type="WBParaSite" id="EVEC_0000848201-mRNA-1"/>
    </source>
</evidence>